<dbReference type="Proteomes" id="UP000587697">
    <property type="component" value="Unassembled WGS sequence"/>
</dbReference>
<evidence type="ECO:0000313" key="4">
    <source>
        <dbReference type="EMBL" id="NXR60455.1"/>
    </source>
</evidence>
<evidence type="ECO:0000259" key="3">
    <source>
        <dbReference type="SMART" id="SM00892"/>
    </source>
</evidence>
<feature type="domain" description="ENPP1-3/EXOG-like endonuclease/phosphodiesterase" evidence="2">
    <location>
        <begin position="57"/>
        <end position="254"/>
    </location>
</feature>
<dbReference type="GO" id="GO:0046872">
    <property type="term" value="F:metal ion binding"/>
    <property type="evidence" value="ECO:0007669"/>
    <property type="project" value="InterPro"/>
</dbReference>
<feature type="chain" id="PRO_5029857729" evidence="1">
    <location>
        <begin position="20"/>
        <end position="261"/>
    </location>
</feature>
<feature type="non-terminal residue" evidence="4">
    <location>
        <position position="261"/>
    </location>
</feature>
<protein>
    <submittedName>
        <fullName evidence="4">ENDD1 protein</fullName>
    </submittedName>
</protein>
<gene>
    <name evidence="4" type="primary">Endod1_2</name>
    <name evidence="4" type="ORF">RHASIB_R12732</name>
</gene>
<dbReference type="SMART" id="SM00477">
    <property type="entry name" value="NUC"/>
    <property type="match status" value="1"/>
</dbReference>
<dbReference type="EMBL" id="VWYO01006685">
    <property type="protein sequence ID" value="NXR60455.1"/>
    <property type="molecule type" value="Genomic_DNA"/>
</dbReference>
<name>A0A7L2MKM0_9PASS</name>
<dbReference type="Pfam" id="PF01223">
    <property type="entry name" value="Endonuclease_NS"/>
    <property type="match status" value="1"/>
</dbReference>
<dbReference type="InterPro" id="IPR020821">
    <property type="entry name" value="ENPP1-3/EXOG-like_nuc-like"/>
</dbReference>
<keyword evidence="5" id="KW-1185">Reference proteome</keyword>
<accession>A0A7L2MKM0</accession>
<evidence type="ECO:0000259" key="2">
    <source>
        <dbReference type="SMART" id="SM00477"/>
    </source>
</evidence>
<dbReference type="InterPro" id="IPR044925">
    <property type="entry name" value="His-Me_finger_sf"/>
</dbReference>
<evidence type="ECO:0000256" key="1">
    <source>
        <dbReference type="SAM" id="SignalP"/>
    </source>
</evidence>
<dbReference type="PANTHER" id="PTHR21472:SF26">
    <property type="entry name" value="ENDONUCLEASE DOMAIN CONTAINING 1"/>
    <property type="match status" value="1"/>
</dbReference>
<comment type="caution">
    <text evidence="4">The sequence shown here is derived from an EMBL/GenBank/DDBJ whole genome shotgun (WGS) entry which is preliminary data.</text>
</comment>
<keyword evidence="1" id="KW-0732">Signal</keyword>
<evidence type="ECO:0000313" key="5">
    <source>
        <dbReference type="Proteomes" id="UP000587697"/>
    </source>
</evidence>
<proteinExistence type="predicted"/>
<dbReference type="AlphaFoldDB" id="A0A7L2MKM0"/>
<dbReference type="GO" id="GO:0003676">
    <property type="term" value="F:nucleic acid binding"/>
    <property type="evidence" value="ECO:0007669"/>
    <property type="project" value="InterPro"/>
</dbReference>
<dbReference type="SUPFAM" id="SSF54060">
    <property type="entry name" value="His-Me finger endonucleases"/>
    <property type="match status" value="1"/>
</dbReference>
<dbReference type="PANTHER" id="PTHR21472">
    <property type="entry name" value="ENDONUCLEASE DOMAIN-CONTAINING 1 PROTEIN ENDOD1"/>
    <property type="match status" value="1"/>
</dbReference>
<dbReference type="GO" id="GO:0016787">
    <property type="term" value="F:hydrolase activity"/>
    <property type="evidence" value="ECO:0007669"/>
    <property type="project" value="InterPro"/>
</dbReference>
<dbReference type="SMART" id="SM00892">
    <property type="entry name" value="Endonuclease_NS"/>
    <property type="match status" value="1"/>
</dbReference>
<organism evidence="4 5">
    <name type="scientific">Rhadina sibilatrix</name>
    <dbReference type="NCBI Taxonomy" id="2585818"/>
    <lineage>
        <taxon>Eukaryota</taxon>
        <taxon>Metazoa</taxon>
        <taxon>Chordata</taxon>
        <taxon>Craniata</taxon>
        <taxon>Vertebrata</taxon>
        <taxon>Euteleostomi</taxon>
        <taxon>Archelosauria</taxon>
        <taxon>Archosauria</taxon>
        <taxon>Dinosauria</taxon>
        <taxon>Saurischia</taxon>
        <taxon>Theropoda</taxon>
        <taxon>Coelurosauria</taxon>
        <taxon>Aves</taxon>
        <taxon>Neognathae</taxon>
        <taxon>Neoaves</taxon>
        <taxon>Telluraves</taxon>
        <taxon>Australaves</taxon>
        <taxon>Passeriformes</taxon>
        <taxon>Sylvioidea</taxon>
        <taxon>Phylloscopidae</taxon>
        <taxon>Rhadina</taxon>
    </lineage>
</organism>
<dbReference type="InterPro" id="IPR044929">
    <property type="entry name" value="DNA/RNA_non-sp_Endonuclease_sf"/>
</dbReference>
<dbReference type="Gene3D" id="3.40.570.10">
    <property type="entry name" value="Extracellular Endonuclease, subunit A"/>
    <property type="match status" value="1"/>
</dbReference>
<feature type="domain" description="DNA/RNA non-specific endonuclease/pyrophosphatase/phosphodiesterase" evidence="3">
    <location>
        <begin position="56"/>
        <end position="254"/>
    </location>
</feature>
<feature type="signal peptide" evidence="1">
    <location>
        <begin position="1"/>
        <end position="19"/>
    </location>
</feature>
<dbReference type="InterPro" id="IPR001604">
    <property type="entry name" value="Endo_G_ENPP1-like_dom"/>
</dbReference>
<dbReference type="InterPro" id="IPR039015">
    <property type="entry name" value="ENDOD1"/>
</dbReference>
<reference evidence="4 5" key="1">
    <citation type="submission" date="2019-09" db="EMBL/GenBank/DDBJ databases">
        <title>Bird 10,000 Genomes (B10K) Project - Family phase.</title>
        <authorList>
            <person name="Zhang G."/>
        </authorList>
    </citation>
    <scope>NUCLEOTIDE SEQUENCE [LARGE SCALE GENOMIC DNA]</scope>
    <source>
        <strain evidence="4">B10K-DU-002-26</strain>
        <tissue evidence="4">Muscle</tissue>
    </source>
</reference>
<sequence length="261" mass="29347">MLGLLLLQVLASCLWLGHSEVMKSFASCSQFFYRNTIPDNALEPQNPARICQRYKNQYHFATLYDRDLHIPVHSAYIYRPGSGDRYNSWFVESQVMMGKRHPREAALEGTTVLLGSDPHFALSCFVIPDRAYLLPVKSQTGFWATFTLTNIVPQNSSLNKGAWNDYERNTTAQNTKGCITTYIITGAVPGNDYISNNRVNVPSHIWSAACCQTNSTMKTWAVIAENNKNQVQNLTLAQLEAKLSQLYGRGNVSLFHSACPR</sequence>
<feature type="non-terminal residue" evidence="4">
    <location>
        <position position="1"/>
    </location>
</feature>